<dbReference type="SUPFAM" id="SSF52540">
    <property type="entry name" value="P-loop containing nucleoside triphosphate hydrolases"/>
    <property type="match status" value="1"/>
</dbReference>
<accession>A0A0E3R5J0</accession>
<dbReference type="InterPro" id="IPR001680">
    <property type="entry name" value="WD40_rpt"/>
</dbReference>
<dbReference type="CDD" id="cd00200">
    <property type="entry name" value="WD40"/>
    <property type="match status" value="3"/>
</dbReference>
<dbReference type="Gene3D" id="3.40.50.300">
    <property type="entry name" value="P-loop containing nucleotide triphosphate hydrolases"/>
    <property type="match status" value="1"/>
</dbReference>
<dbReference type="InterPro" id="IPR048975">
    <property type="entry name" value="WHD_APAF1"/>
</dbReference>
<dbReference type="Pfam" id="PF00931">
    <property type="entry name" value="NB-ARC"/>
    <property type="match status" value="1"/>
</dbReference>
<dbReference type="InterPro" id="IPR002182">
    <property type="entry name" value="NB-ARC"/>
</dbReference>
<dbReference type="PANTHER" id="PTHR19848:SF8">
    <property type="entry name" value="F-BOX AND WD REPEAT DOMAIN CONTAINING 7"/>
    <property type="match status" value="1"/>
</dbReference>
<dbReference type="InterPro" id="IPR041452">
    <property type="entry name" value="APAF1_C"/>
</dbReference>
<dbReference type="InterPro" id="IPR035897">
    <property type="entry name" value="Toll_tir_struct_dom_sf"/>
</dbReference>
<evidence type="ECO:0000313" key="4">
    <source>
        <dbReference type="EMBL" id="AKB60415.1"/>
    </source>
</evidence>
<dbReference type="InterPro" id="IPR020472">
    <property type="entry name" value="WD40_PAC1"/>
</dbReference>
<organism evidence="4 5">
    <name type="scientific">Methanosarcina mazei SarPi</name>
    <dbReference type="NCBI Taxonomy" id="1434115"/>
    <lineage>
        <taxon>Archaea</taxon>
        <taxon>Methanobacteriati</taxon>
        <taxon>Methanobacteriota</taxon>
        <taxon>Stenosarchaea group</taxon>
        <taxon>Methanomicrobia</taxon>
        <taxon>Methanosarcinales</taxon>
        <taxon>Methanosarcinaceae</taxon>
        <taxon>Methanosarcina</taxon>
    </lineage>
</organism>
<dbReference type="Gene3D" id="1.10.8.430">
    <property type="entry name" value="Helical domain of apoptotic protease-activating factors"/>
    <property type="match status" value="1"/>
</dbReference>
<dbReference type="PROSITE" id="PS00678">
    <property type="entry name" value="WD_REPEATS_1"/>
    <property type="match status" value="10"/>
</dbReference>
<dbReference type="GO" id="GO:0043531">
    <property type="term" value="F:ADP binding"/>
    <property type="evidence" value="ECO:0007669"/>
    <property type="project" value="InterPro"/>
</dbReference>
<dbReference type="Pfam" id="PF13676">
    <property type="entry name" value="TIR_2"/>
    <property type="match status" value="1"/>
</dbReference>
<dbReference type="Gene3D" id="3.40.50.10140">
    <property type="entry name" value="Toll/interleukin-1 receptor homology (TIR) domain"/>
    <property type="match status" value="1"/>
</dbReference>
<dbReference type="PROSITE" id="PS50104">
    <property type="entry name" value="TIR"/>
    <property type="match status" value="1"/>
</dbReference>
<evidence type="ECO:0000256" key="1">
    <source>
        <dbReference type="ARBA" id="ARBA00022574"/>
    </source>
</evidence>
<dbReference type="InterPro" id="IPR015943">
    <property type="entry name" value="WD40/YVTN_repeat-like_dom_sf"/>
</dbReference>
<sequence length="1496" mass="167435">MEITHRKIGLKLEEHTMGPTAEDLISGKISSVGVYLYNKVKNYIFETEPIEKTAIREADFEKIIEEKVELEEFSAISQEDIKAVCGILYNSDDIESIIKQLYVFQSGMNKSLDDIKEDFVSLFPKIIKLKNGKRNLEAEERSSFLFKIFEVLDEGIQIALNRAANEGSSGASNALSNRRHFEMRNELVNGFKDVKKHISESSRGAQEKEILADKLPSLFISYAREDDEPFVEKLYQDLKENGFEIWWDRAAMKNRGRTFLQEIRDAIEDSDLLIAVIGPKAIESDSVRYEWEHAFLFSKGVIPILRMGDYALLVPEMSKLHCPDFRERHPYEEALEELIRLLKEPIPPLGSIFGVPSLPPNYLPRKKNLNIIKEMVLADTVKPVVITSAKQITALQGMGGMGKSVLSTAFARATETRRAFCDGIFWVTVGLDSSDSDLTEYMRLIGTKFGDEPANYRSKREAEASLSNVLSDKVCLIILDDVWKVPQATPFVNALGSRCRLLITTRNDDVVISLGAQEHKIEVLRESDALKLLANWCEQDVDSLPSEAVEVARECGYLPLALSICGAMAKSGIAWSYILEALQEADLEFIEAQLPNYPDPNVGRALEVSVDFLSREDPNAVLRYQELAIFPEDELVPENTIVMLWEHTGNLKRRNVEKLLTKLKDRSLLQTEGKAPNHLVSLHDLQFDYLRAKADDLPGLHNKLLEAYRKKCGGNWSDGPKDGYFFKHITYHMKEAGKEEELRNLLLNFEWMNTRLNKVYITQEKTGINTPDVNSLIHDYDFLSEDIEVELVQGAIKLSFNALIKDKNELEGQLLGRLLCFHENGIQSLLSQVSERKDGTRLLPITSSLKPPGGPLIRTLERHDHEVNAIAITSDGKYTISASCDNSLKVWDLKKGEEITTLRGHNDFVMAVSVTHDGKCAVSASYDGILKIWNLEKGEEITTFKAHEGHISTVAITPDGKYAVSASYIDPELCEGTLKVWDLERKKEKTLLKGHNDLVMSVSVTPDGKYAISASRDRTLKVWDLEREEEEVTFKGHKDCVYAVAITSDGKYAVSASHDETIKVWDLERKKEKTTLKGHEGHVYTIAVTPKGKYAILAKDDRILKVWDLDKGTEKTTLEGHVGTVNAVAITPDGKYAVSGSEDGTLKIWDLEKKEEETKLKAHDTDVNAVAFTPDGKLVVSASGDSTLKIWDMEKREEVTTLKGHKGDVNSVAVTSDGKYAISASYDGTLKVWDLEKKKEKTTLRGHEGHVNAVIVTSDGKYAVSDSYANSGSYSSTFKVWDLNRGKEKATLKGCDKSVRTIAVTPDGKYAISASEKGTLQVWDLVKEEEKKKLKGHKDLVHAVAVTPDGKYAVSASKDTTLKVWNLEEGKEEKMLRGHNEGVHSVAITPDGRCAISASDDGMLKVWDLKRGEEITTLTGYDVSMRELIVTPDGRYVIFTSNVRTLKVYDLKKGKIVSSFTGDSFFQTYSISPDGKFIVAGDAEGKIHFLHLEKSD</sequence>
<proteinExistence type="predicted"/>
<dbReference type="Pfam" id="PF00400">
    <property type="entry name" value="WD40"/>
    <property type="match status" value="13"/>
</dbReference>
<evidence type="ECO:0000256" key="2">
    <source>
        <dbReference type="ARBA" id="ARBA00022737"/>
    </source>
</evidence>
<dbReference type="GO" id="GO:0007165">
    <property type="term" value="P:signal transduction"/>
    <property type="evidence" value="ECO:0007669"/>
    <property type="project" value="InterPro"/>
</dbReference>
<gene>
    <name evidence="4" type="ORF">MSMAP_0430</name>
</gene>
<dbReference type="SUPFAM" id="SSF52200">
    <property type="entry name" value="Toll/Interleukin receptor TIR domain"/>
    <property type="match status" value="1"/>
</dbReference>
<dbReference type="GO" id="GO:0005829">
    <property type="term" value="C:cytosol"/>
    <property type="evidence" value="ECO:0007669"/>
    <property type="project" value="UniProtKB-ARBA"/>
</dbReference>
<dbReference type="PRINTS" id="PR00364">
    <property type="entry name" value="DISEASERSIST"/>
</dbReference>
<dbReference type="SMART" id="SM00320">
    <property type="entry name" value="WD40"/>
    <property type="match status" value="15"/>
</dbReference>
<dbReference type="PATRIC" id="fig|1434115.4.peg.525"/>
<dbReference type="InterPro" id="IPR000157">
    <property type="entry name" value="TIR_dom"/>
</dbReference>
<feature type="domain" description="TIR" evidence="3">
    <location>
        <begin position="214"/>
        <end position="346"/>
    </location>
</feature>
<evidence type="ECO:0000313" key="5">
    <source>
        <dbReference type="Proteomes" id="UP000033116"/>
    </source>
</evidence>
<dbReference type="InterPro" id="IPR011047">
    <property type="entry name" value="Quinoprotein_ADH-like_sf"/>
</dbReference>
<evidence type="ECO:0000259" key="3">
    <source>
        <dbReference type="PROSITE" id="PS50104"/>
    </source>
</evidence>
<dbReference type="InterPro" id="IPR027417">
    <property type="entry name" value="P-loop_NTPase"/>
</dbReference>
<keyword evidence="2" id="KW-0677">Repeat</keyword>
<keyword evidence="1" id="KW-0853">WD repeat</keyword>
<dbReference type="InterPro" id="IPR036322">
    <property type="entry name" value="WD40_repeat_dom_sf"/>
</dbReference>
<reference evidence="4 5" key="1">
    <citation type="submission" date="2014-07" db="EMBL/GenBank/DDBJ databases">
        <title>Methanogenic archaea and the global carbon cycle.</title>
        <authorList>
            <person name="Henriksen J.R."/>
            <person name="Luke J."/>
            <person name="Reinhart S."/>
            <person name="Benedict M.N."/>
            <person name="Youngblut N.D."/>
            <person name="Metcalf M.E."/>
            <person name="Whitaker R.J."/>
            <person name="Metcalf W.W."/>
        </authorList>
    </citation>
    <scope>NUCLEOTIDE SEQUENCE [LARGE SCALE GENOMIC DNA]</scope>
    <source>
        <strain evidence="4 5">SarPi</strain>
    </source>
</reference>
<dbReference type="InterPro" id="IPR042197">
    <property type="entry name" value="Apaf_helical"/>
</dbReference>
<dbReference type="SUPFAM" id="SSF50998">
    <property type="entry name" value="Quinoprotein alcohol dehydrogenase-like"/>
    <property type="match status" value="2"/>
</dbReference>
<dbReference type="InterPro" id="IPR036388">
    <property type="entry name" value="WH-like_DNA-bd_sf"/>
</dbReference>
<dbReference type="Proteomes" id="UP000033116">
    <property type="component" value="Chromosome"/>
</dbReference>
<dbReference type="Gene3D" id="2.130.10.10">
    <property type="entry name" value="YVTN repeat-like/Quinoprotein amine dehydrogenase"/>
    <property type="match status" value="4"/>
</dbReference>
<protein>
    <submittedName>
        <fullName evidence="4">Translocation protein TolB</fullName>
    </submittedName>
</protein>
<dbReference type="PRINTS" id="PR00320">
    <property type="entry name" value="GPROTEINBRPT"/>
</dbReference>
<dbReference type="EMBL" id="CP009511">
    <property type="protein sequence ID" value="AKB60415.1"/>
    <property type="molecule type" value="Genomic_DNA"/>
</dbReference>
<dbReference type="Pfam" id="PF17908">
    <property type="entry name" value="APAF1_C"/>
    <property type="match status" value="1"/>
</dbReference>
<dbReference type="PROSITE" id="PS50294">
    <property type="entry name" value="WD_REPEATS_REGION"/>
    <property type="match status" value="11"/>
</dbReference>
<dbReference type="Pfam" id="PF21296">
    <property type="entry name" value="WHD_APAF1"/>
    <property type="match status" value="1"/>
</dbReference>
<dbReference type="Gene3D" id="1.10.10.10">
    <property type="entry name" value="Winged helix-like DNA-binding domain superfamily/Winged helix DNA-binding domain"/>
    <property type="match status" value="1"/>
</dbReference>
<dbReference type="InterPro" id="IPR019775">
    <property type="entry name" value="WD40_repeat_CS"/>
</dbReference>
<dbReference type="PANTHER" id="PTHR19848">
    <property type="entry name" value="WD40 REPEAT PROTEIN"/>
    <property type="match status" value="1"/>
</dbReference>
<dbReference type="PROSITE" id="PS50082">
    <property type="entry name" value="WD_REPEATS_2"/>
    <property type="match status" value="12"/>
</dbReference>
<dbReference type="Gene3D" id="1.25.40.370">
    <property type="match status" value="1"/>
</dbReference>
<dbReference type="HOGENOM" id="CLU_004080_0_0_2"/>
<dbReference type="SUPFAM" id="SSF50978">
    <property type="entry name" value="WD40 repeat-like"/>
    <property type="match status" value="1"/>
</dbReference>
<name>A0A0E3R5J0_METMZ</name>